<reference evidence="2 3" key="1">
    <citation type="submission" date="2020-08" db="EMBL/GenBank/DDBJ databases">
        <title>Genomic Encyclopedia of Type Strains, Phase III (KMG-III): the genomes of soil and plant-associated and newly described type strains.</title>
        <authorList>
            <person name="Whitman W."/>
        </authorList>
    </citation>
    <scope>NUCLEOTIDE SEQUENCE [LARGE SCALE GENOMIC DNA]</scope>
    <source>
        <strain evidence="2 3">CECT 5862</strain>
    </source>
</reference>
<accession>A0A7W5B1V8</accession>
<dbReference type="RefSeq" id="WP_183603005.1">
    <property type="nucleotide sequence ID" value="NZ_JACHXK010000015.1"/>
</dbReference>
<evidence type="ECO:0000313" key="3">
    <source>
        <dbReference type="Proteomes" id="UP000570361"/>
    </source>
</evidence>
<gene>
    <name evidence="2" type="ORF">FHS18_004995</name>
</gene>
<feature type="transmembrane region" description="Helical" evidence="1">
    <location>
        <begin position="93"/>
        <end position="117"/>
    </location>
</feature>
<keyword evidence="1" id="KW-1133">Transmembrane helix</keyword>
<dbReference type="Proteomes" id="UP000570361">
    <property type="component" value="Unassembled WGS sequence"/>
</dbReference>
<feature type="transmembrane region" description="Helical" evidence="1">
    <location>
        <begin position="124"/>
        <end position="143"/>
    </location>
</feature>
<evidence type="ECO:0000256" key="1">
    <source>
        <dbReference type="SAM" id="Phobius"/>
    </source>
</evidence>
<dbReference type="PANTHER" id="PTHR39419">
    <property type="entry name" value="SLL0814 PROTEIN"/>
    <property type="match status" value="1"/>
</dbReference>
<keyword evidence="1" id="KW-0812">Transmembrane</keyword>
<dbReference type="EMBL" id="JACHXK010000015">
    <property type="protein sequence ID" value="MBB3112893.1"/>
    <property type="molecule type" value="Genomic_DNA"/>
</dbReference>
<feature type="transmembrane region" description="Helical" evidence="1">
    <location>
        <begin position="61"/>
        <end position="81"/>
    </location>
</feature>
<name>A0A7W5B1V8_9BACL</name>
<protein>
    <submittedName>
        <fullName evidence="2">Putative membrane protein</fullName>
    </submittedName>
</protein>
<feature type="transmembrane region" description="Helical" evidence="1">
    <location>
        <begin position="215"/>
        <end position="236"/>
    </location>
</feature>
<feature type="transmembrane region" description="Helical" evidence="1">
    <location>
        <begin position="193"/>
        <end position="209"/>
    </location>
</feature>
<proteinExistence type="predicted"/>
<comment type="caution">
    <text evidence="2">The sequence shown here is derived from an EMBL/GenBank/DDBJ whole genome shotgun (WGS) entry which is preliminary data.</text>
</comment>
<evidence type="ECO:0000313" key="2">
    <source>
        <dbReference type="EMBL" id="MBB3112893.1"/>
    </source>
</evidence>
<dbReference type="Pfam" id="PF04240">
    <property type="entry name" value="Caroten_synth"/>
    <property type="match status" value="1"/>
</dbReference>
<dbReference type="AlphaFoldDB" id="A0A7W5B1V8"/>
<organism evidence="2 3">
    <name type="scientific">Paenibacillus phyllosphaerae</name>
    <dbReference type="NCBI Taxonomy" id="274593"/>
    <lineage>
        <taxon>Bacteria</taxon>
        <taxon>Bacillati</taxon>
        <taxon>Bacillota</taxon>
        <taxon>Bacilli</taxon>
        <taxon>Bacillales</taxon>
        <taxon>Paenibacillaceae</taxon>
        <taxon>Paenibacillus</taxon>
    </lineage>
</organism>
<feature type="transmembrane region" description="Helical" evidence="1">
    <location>
        <begin position="163"/>
        <end position="181"/>
    </location>
</feature>
<sequence length="243" mass="26028">MLRRLFVFWYACGLALMLTFGVPEWLSFSNGLFLVLFTCYALSIERKLGEPAKVSGVRAGLVALVTFGLESIGVATGYPFGAYQYSTILGLSVAGVPVAIALAWVGIIACAVMVVAVGSKWLRAGLVGGIALILDLVLDPVAYARGFWLWEGDPSLGYYGVPAQNFISWFVIAALASFLYPIRPVPAPVRKEAGRLLQALVLMFGLLGLREGYVMPLAIAACGALLMEGAFIRYAAGPQKRLV</sequence>
<dbReference type="PANTHER" id="PTHR39419:SF1">
    <property type="entry name" value="SLL0814 PROTEIN"/>
    <property type="match status" value="1"/>
</dbReference>
<keyword evidence="1" id="KW-0472">Membrane</keyword>
<feature type="transmembrane region" description="Helical" evidence="1">
    <location>
        <begin position="31"/>
        <end position="49"/>
    </location>
</feature>
<dbReference type="InterPro" id="IPR007354">
    <property type="entry name" value="CruF-like"/>
</dbReference>
<keyword evidence="3" id="KW-1185">Reference proteome</keyword>